<name>A0A6L2J1I7_TANCI</name>
<gene>
    <name evidence="1" type="ORF">Tci_002640</name>
</gene>
<dbReference type="EMBL" id="BKCJ010000176">
    <property type="protein sequence ID" value="GEU30662.1"/>
    <property type="molecule type" value="Genomic_DNA"/>
</dbReference>
<reference evidence="1" key="1">
    <citation type="journal article" date="2019" name="Sci. Rep.">
        <title>Draft genome of Tanacetum cinerariifolium, the natural source of mosquito coil.</title>
        <authorList>
            <person name="Yamashiro T."/>
            <person name="Shiraishi A."/>
            <person name="Satake H."/>
            <person name="Nakayama K."/>
        </authorList>
    </citation>
    <scope>NUCLEOTIDE SEQUENCE</scope>
</reference>
<protein>
    <submittedName>
        <fullName evidence="1">Uncharacterized protein</fullName>
    </submittedName>
</protein>
<accession>A0A6L2J1I7</accession>
<organism evidence="1">
    <name type="scientific">Tanacetum cinerariifolium</name>
    <name type="common">Dalmatian daisy</name>
    <name type="synonym">Chrysanthemum cinerariifolium</name>
    <dbReference type="NCBI Taxonomy" id="118510"/>
    <lineage>
        <taxon>Eukaryota</taxon>
        <taxon>Viridiplantae</taxon>
        <taxon>Streptophyta</taxon>
        <taxon>Embryophyta</taxon>
        <taxon>Tracheophyta</taxon>
        <taxon>Spermatophyta</taxon>
        <taxon>Magnoliopsida</taxon>
        <taxon>eudicotyledons</taxon>
        <taxon>Gunneridae</taxon>
        <taxon>Pentapetalae</taxon>
        <taxon>asterids</taxon>
        <taxon>campanulids</taxon>
        <taxon>Asterales</taxon>
        <taxon>Asteraceae</taxon>
        <taxon>Asteroideae</taxon>
        <taxon>Anthemideae</taxon>
        <taxon>Anthemidinae</taxon>
        <taxon>Tanacetum</taxon>
    </lineage>
</organism>
<sequence>MFDAPYGMSRKTESLNNYKRQIIKIAGLSPGAGIAGPKPERQQDAAVGTPEAARDALTVDEGGMADSSPMQAPQQLHVFGRSMPHMIMRLKEEVHELWWSSMGPRRDAIDRSLIRVERQQDAAVGTPEAARDALTVDEGGMVDSSPMLAPQQLHVFGRSMPHMVMRLKEEVHELWWSSMGPRRDAIDRSLIRVGSLPGWSVS</sequence>
<comment type="caution">
    <text evidence="1">The sequence shown here is derived from an EMBL/GenBank/DDBJ whole genome shotgun (WGS) entry which is preliminary data.</text>
</comment>
<dbReference type="AlphaFoldDB" id="A0A6L2J1I7"/>
<proteinExistence type="predicted"/>
<evidence type="ECO:0000313" key="1">
    <source>
        <dbReference type="EMBL" id="GEU30662.1"/>
    </source>
</evidence>